<dbReference type="Pfam" id="PF01344">
    <property type="entry name" value="Kelch_1"/>
    <property type="match status" value="1"/>
</dbReference>
<proteinExistence type="predicted"/>
<dbReference type="PIRSF" id="PIRSF037037">
    <property type="entry name" value="Kelch-like_protein_gigaxonin"/>
    <property type="match status" value="1"/>
</dbReference>
<sequence length="627" mass="70754">MTNATDLLMDKEMLLDETSSQDSSLRHSIGQGIKELYQNQQLCDIILVADGRRFPCHRILLASVSLYFQRMFTSTFKESREGEIVLMDLSATCLQSLLDYVYTGELLLLGEEAEELFTAASRLQITSALDIITRFLKERISMENCLELYVLAYSHNHRPLLHSTSSYIAFHFEHLSELSAFLYLDVTILITIIASEILAVDSELIVYRAVRRWVTYNLAERLPKFAALMDYVRLPLLTPEELAEVRAQTEEFYECVRLPWEELSVEERLWASRGLRHGMYHEGMVCVGLPKWSEVNFEDEKLDSHVHFFDPSIDQWDQLPDLKSVTSPSCTSMGHKLYIAGGQHLDGSYSDNLLVYDTLGGCWSQLPSMSTRRAWHAFLVCKKKLYVAGGWDATGTLISAETYDLEQEEWMTISSLPFALSYFASTALRSKLYLIGGEMGDSDLPVPHKGFLVYDVISGAWSQIPTALEFYEASAITLGNNIFVVGGLSGEDAQGIRHFTQRCICLLRDGTTNHSISVPLLPIAISYPGVACWRKRIYVFGGDSNNRYSSIILYWEPGQNTWTQCSASLPDPNYGAFGFGCIPLKNPSCLLVDHHKEMSDLALLLGHHPPIHLLWPSFTSLMTVPGH</sequence>
<dbReference type="InterPro" id="IPR011333">
    <property type="entry name" value="SKP1/BTB/POZ_sf"/>
</dbReference>
<evidence type="ECO:0000259" key="3">
    <source>
        <dbReference type="PROSITE" id="PS50097"/>
    </source>
</evidence>
<evidence type="ECO:0000313" key="4">
    <source>
        <dbReference type="EMBL" id="KAK9412410.1"/>
    </source>
</evidence>
<dbReference type="InterPro" id="IPR011705">
    <property type="entry name" value="BACK"/>
</dbReference>
<comment type="caution">
    <text evidence="4">The sequence shown here is derived from an EMBL/GenBank/DDBJ whole genome shotgun (WGS) entry which is preliminary data.</text>
</comment>
<name>A0AAW1CGF7_CROAD</name>
<reference evidence="4 5" key="1">
    <citation type="journal article" date="2024" name="Proc. Natl. Acad. Sci. U.S.A.">
        <title>The genetic regulatory architecture and epigenomic basis for age-related changes in rattlesnake venom.</title>
        <authorList>
            <person name="Hogan M.P."/>
            <person name="Holding M.L."/>
            <person name="Nystrom G.S."/>
            <person name="Colston T.J."/>
            <person name="Bartlett D.A."/>
            <person name="Mason A.J."/>
            <person name="Ellsworth S.A."/>
            <person name="Rautsaw R.M."/>
            <person name="Lawrence K.C."/>
            <person name="Strickland J.L."/>
            <person name="He B."/>
            <person name="Fraser P."/>
            <person name="Margres M.J."/>
            <person name="Gilbert D.M."/>
            <person name="Gibbs H.L."/>
            <person name="Parkinson C.L."/>
            <person name="Rokyta D.R."/>
        </authorList>
    </citation>
    <scope>NUCLEOTIDE SEQUENCE [LARGE SCALE GENOMIC DNA]</scope>
    <source>
        <strain evidence="4">DRR0105</strain>
    </source>
</reference>
<dbReference type="InterPro" id="IPR000210">
    <property type="entry name" value="BTB/POZ_dom"/>
</dbReference>
<evidence type="ECO:0000256" key="2">
    <source>
        <dbReference type="ARBA" id="ARBA00022737"/>
    </source>
</evidence>
<dbReference type="AlphaFoldDB" id="A0AAW1CGF7"/>
<organism evidence="4 5">
    <name type="scientific">Crotalus adamanteus</name>
    <name type="common">Eastern diamondback rattlesnake</name>
    <dbReference type="NCBI Taxonomy" id="8729"/>
    <lineage>
        <taxon>Eukaryota</taxon>
        <taxon>Metazoa</taxon>
        <taxon>Chordata</taxon>
        <taxon>Craniata</taxon>
        <taxon>Vertebrata</taxon>
        <taxon>Euteleostomi</taxon>
        <taxon>Lepidosauria</taxon>
        <taxon>Squamata</taxon>
        <taxon>Bifurcata</taxon>
        <taxon>Unidentata</taxon>
        <taxon>Episquamata</taxon>
        <taxon>Toxicofera</taxon>
        <taxon>Serpentes</taxon>
        <taxon>Colubroidea</taxon>
        <taxon>Viperidae</taxon>
        <taxon>Crotalinae</taxon>
        <taxon>Crotalus</taxon>
    </lineage>
</organism>
<dbReference type="PROSITE" id="PS50097">
    <property type="entry name" value="BTB"/>
    <property type="match status" value="1"/>
</dbReference>
<dbReference type="Gene3D" id="1.25.40.420">
    <property type="match status" value="1"/>
</dbReference>
<dbReference type="Pfam" id="PF00651">
    <property type="entry name" value="BTB"/>
    <property type="match status" value="1"/>
</dbReference>
<dbReference type="Gene3D" id="2.120.10.80">
    <property type="entry name" value="Kelch-type beta propeller"/>
    <property type="match status" value="2"/>
</dbReference>
<dbReference type="SMART" id="SM00612">
    <property type="entry name" value="Kelch"/>
    <property type="match status" value="4"/>
</dbReference>
<dbReference type="Gene3D" id="3.30.710.10">
    <property type="entry name" value="Potassium Channel Kv1.1, Chain A"/>
    <property type="match status" value="1"/>
</dbReference>
<feature type="domain" description="BTB" evidence="3">
    <location>
        <begin position="43"/>
        <end position="110"/>
    </location>
</feature>
<dbReference type="PANTHER" id="PTHR45632">
    <property type="entry name" value="LD33804P"/>
    <property type="match status" value="1"/>
</dbReference>
<dbReference type="Pfam" id="PF24681">
    <property type="entry name" value="Kelch_KLHDC2_KLHL20_DRC7"/>
    <property type="match status" value="1"/>
</dbReference>
<protein>
    <submittedName>
        <fullName evidence="4">Kelch-like 12</fullName>
    </submittedName>
</protein>
<dbReference type="Proteomes" id="UP001474421">
    <property type="component" value="Unassembled WGS sequence"/>
</dbReference>
<dbReference type="SUPFAM" id="SSF117281">
    <property type="entry name" value="Kelch motif"/>
    <property type="match status" value="1"/>
</dbReference>
<gene>
    <name evidence="4" type="ORF">NXF25_003585</name>
</gene>
<evidence type="ECO:0000256" key="1">
    <source>
        <dbReference type="ARBA" id="ARBA00022441"/>
    </source>
</evidence>
<keyword evidence="2" id="KW-0677">Repeat</keyword>
<keyword evidence="5" id="KW-1185">Reference proteome</keyword>
<evidence type="ECO:0000313" key="5">
    <source>
        <dbReference type="Proteomes" id="UP001474421"/>
    </source>
</evidence>
<dbReference type="InterPro" id="IPR017096">
    <property type="entry name" value="BTB-kelch_protein"/>
</dbReference>
<dbReference type="SMART" id="SM00225">
    <property type="entry name" value="BTB"/>
    <property type="match status" value="1"/>
</dbReference>
<dbReference type="PANTHER" id="PTHR45632:SF3">
    <property type="entry name" value="KELCH-LIKE PROTEIN 32"/>
    <property type="match status" value="1"/>
</dbReference>
<dbReference type="SUPFAM" id="SSF54695">
    <property type="entry name" value="POZ domain"/>
    <property type="match status" value="1"/>
</dbReference>
<dbReference type="EMBL" id="JAOTOJ010000001">
    <property type="protein sequence ID" value="KAK9412410.1"/>
    <property type="molecule type" value="Genomic_DNA"/>
</dbReference>
<dbReference type="InterPro" id="IPR006652">
    <property type="entry name" value="Kelch_1"/>
</dbReference>
<accession>A0AAW1CGF7</accession>
<dbReference type="InterPro" id="IPR015915">
    <property type="entry name" value="Kelch-typ_b-propeller"/>
</dbReference>
<dbReference type="SMART" id="SM00875">
    <property type="entry name" value="BACK"/>
    <property type="match status" value="1"/>
</dbReference>
<keyword evidence="1" id="KW-0880">Kelch repeat</keyword>
<dbReference type="Pfam" id="PF07707">
    <property type="entry name" value="BACK"/>
    <property type="match status" value="1"/>
</dbReference>